<evidence type="ECO:0000313" key="2">
    <source>
        <dbReference type="Proteomes" id="UP000016496"/>
    </source>
</evidence>
<sequence length="39" mass="4552">MNNACECKNNKNFDARYYSSLLCSIFVIPYVGEDFYESC</sequence>
<dbReference type="AlphaFoldDB" id="U2E8M5"/>
<dbReference type="HOGENOM" id="CLU_3305024_0_0_10"/>
<gene>
    <name evidence="1" type="ORF">HMPREF1981_00217</name>
</gene>
<protein>
    <submittedName>
        <fullName evidence="1">Uncharacterized protein</fullName>
    </submittedName>
</protein>
<dbReference type="EMBL" id="AWSV01000013">
    <property type="protein sequence ID" value="ERI88901.1"/>
    <property type="molecule type" value="Genomic_DNA"/>
</dbReference>
<dbReference type="Proteomes" id="UP000016496">
    <property type="component" value="Unassembled WGS sequence"/>
</dbReference>
<name>U2E8M5_9BACE</name>
<dbReference type="PATRIC" id="fig|1321819.3.peg.205"/>
<reference evidence="1 2" key="1">
    <citation type="submission" date="2013-08" db="EMBL/GenBank/DDBJ databases">
        <authorList>
            <person name="Weinstock G."/>
            <person name="Sodergren E."/>
            <person name="Wylie T."/>
            <person name="Fulton L."/>
            <person name="Fulton R."/>
            <person name="Fronick C."/>
            <person name="O'Laughlin M."/>
            <person name="Godfrey J."/>
            <person name="Miner T."/>
            <person name="Herter B."/>
            <person name="Appelbaum E."/>
            <person name="Cordes M."/>
            <person name="Lek S."/>
            <person name="Wollam A."/>
            <person name="Pepin K.H."/>
            <person name="Palsikar V.B."/>
            <person name="Mitreva M."/>
            <person name="Wilson R.K."/>
        </authorList>
    </citation>
    <scope>NUCLEOTIDE SEQUENCE [LARGE SCALE GENOMIC DNA]</scope>
    <source>
        <strain evidence="1 2">F0041</strain>
    </source>
</reference>
<organism evidence="1 2">
    <name type="scientific">Bacteroides pyogenes F0041</name>
    <dbReference type="NCBI Taxonomy" id="1321819"/>
    <lineage>
        <taxon>Bacteria</taxon>
        <taxon>Pseudomonadati</taxon>
        <taxon>Bacteroidota</taxon>
        <taxon>Bacteroidia</taxon>
        <taxon>Bacteroidales</taxon>
        <taxon>Bacteroidaceae</taxon>
        <taxon>Bacteroides</taxon>
    </lineage>
</organism>
<evidence type="ECO:0000313" key="1">
    <source>
        <dbReference type="EMBL" id="ERI88901.1"/>
    </source>
</evidence>
<accession>U2E8M5</accession>
<comment type="caution">
    <text evidence="1">The sequence shown here is derived from an EMBL/GenBank/DDBJ whole genome shotgun (WGS) entry which is preliminary data.</text>
</comment>
<proteinExistence type="predicted"/>